<dbReference type="PANTHER" id="PTHR24055">
    <property type="entry name" value="MITOGEN-ACTIVATED PROTEIN KINASE"/>
    <property type="match status" value="1"/>
</dbReference>
<keyword evidence="3" id="KW-0067">ATP-binding</keyword>
<evidence type="ECO:0000313" key="6">
    <source>
        <dbReference type="Proteomes" id="UP000034112"/>
    </source>
</evidence>
<dbReference type="InterPro" id="IPR050117">
    <property type="entry name" value="MAPK"/>
</dbReference>
<feature type="domain" description="Protein kinase" evidence="4">
    <location>
        <begin position="205"/>
        <end position="476"/>
    </location>
</feature>
<dbReference type="AlphaFoldDB" id="A0A0F9X6B1"/>
<dbReference type="GO" id="GO:0004674">
    <property type="term" value="F:protein serine/threonine kinase activity"/>
    <property type="evidence" value="ECO:0007669"/>
    <property type="project" value="UniProtKB-KW"/>
</dbReference>
<dbReference type="GO" id="GO:0005524">
    <property type="term" value="F:ATP binding"/>
    <property type="evidence" value="ECO:0007669"/>
    <property type="project" value="UniProtKB-KW"/>
</dbReference>
<dbReference type="Gene3D" id="1.10.510.10">
    <property type="entry name" value="Transferase(Phosphotransferase) domain 1"/>
    <property type="match status" value="1"/>
</dbReference>
<keyword evidence="1" id="KW-0723">Serine/threonine-protein kinase</keyword>
<dbReference type="Proteomes" id="UP000034112">
    <property type="component" value="Unassembled WGS sequence"/>
</dbReference>
<name>A0A0F9X6B1_TRIHA</name>
<dbReference type="EMBL" id="JOKZ01000275">
    <property type="protein sequence ID" value="KKP00105.1"/>
    <property type="molecule type" value="Genomic_DNA"/>
</dbReference>
<dbReference type="Pfam" id="PF00069">
    <property type="entry name" value="Pkinase"/>
    <property type="match status" value="1"/>
</dbReference>
<evidence type="ECO:0000256" key="2">
    <source>
        <dbReference type="ARBA" id="ARBA00022741"/>
    </source>
</evidence>
<evidence type="ECO:0000256" key="3">
    <source>
        <dbReference type="ARBA" id="ARBA00022840"/>
    </source>
</evidence>
<reference evidence="6" key="1">
    <citation type="journal article" date="2015" name="Genome Announc.">
        <title>Draft whole-genome sequence of the biocontrol agent Trichoderma harzianum T6776.</title>
        <authorList>
            <person name="Baroncelli R."/>
            <person name="Piaggeschi G."/>
            <person name="Fiorini L."/>
            <person name="Bertolini E."/>
            <person name="Zapparata A."/>
            <person name="Pe M.E."/>
            <person name="Sarrocco S."/>
            <person name="Vannacci G."/>
        </authorList>
    </citation>
    <scope>NUCLEOTIDE SEQUENCE [LARGE SCALE GENOMIC DNA]</scope>
    <source>
        <strain evidence="6">T6776</strain>
    </source>
</reference>
<evidence type="ECO:0000259" key="4">
    <source>
        <dbReference type="PROSITE" id="PS50011"/>
    </source>
</evidence>
<evidence type="ECO:0000313" key="5">
    <source>
        <dbReference type="EMBL" id="KKP00105.1"/>
    </source>
</evidence>
<keyword evidence="2" id="KW-0547">Nucleotide-binding</keyword>
<dbReference type="SMART" id="SM00220">
    <property type="entry name" value="S_TKc"/>
    <property type="match status" value="1"/>
</dbReference>
<dbReference type="OrthoDB" id="5979581at2759"/>
<sequence length="508" mass="58322">MTSTSNPLVRDLNYFILSAANPAAIHLLSEIQSKSSPPTLHSGEETIGYRISIPSHNSRQDEVCYKWRVGAGPSPAIAKMGDIFVPEILLCPQDTSQTPSSKTVRAYIKHIHAVLFLHPQSGALVLRSRSNKPIIYEQGDINDQDVEICGGPDSKVKSCVLRRRKNYLHFGPYRFLLEFTVSHQDRGRFSKTIDRSLHHRHHKLFSFIPSTDIETMWNVWLHRKLPNSSSLQTGVHIYTGQPVAVKTLHNKIRGRRYMIDQIKLASRYRDKADDGILGILDVWCEHCTSPPCLFKPSSAVIQCRTTYFSMPLAEQNFLHKRWRKLDTNTHLKYLYQTLCGLAELHGQGIVHGNIQPGSLLIYEQRAYISLCMQRPDAYDTSICAAPEVWLDKYRELDETKLDIWALAISWLFTCLRPPADLMVTRHSYKHLQTTLKSRRDKGRVPEPLFELLQEMLAWDPCNRPSAIEALNHKAWLPVLPRIARKAKGSRTRRLIKAIEQRQRRAEEL</sequence>
<dbReference type="InterPro" id="IPR011009">
    <property type="entry name" value="Kinase-like_dom_sf"/>
</dbReference>
<organism evidence="5 6">
    <name type="scientific">Trichoderma harzianum</name>
    <name type="common">Hypocrea lixii</name>
    <dbReference type="NCBI Taxonomy" id="5544"/>
    <lineage>
        <taxon>Eukaryota</taxon>
        <taxon>Fungi</taxon>
        <taxon>Dikarya</taxon>
        <taxon>Ascomycota</taxon>
        <taxon>Pezizomycotina</taxon>
        <taxon>Sordariomycetes</taxon>
        <taxon>Hypocreomycetidae</taxon>
        <taxon>Hypocreales</taxon>
        <taxon>Hypocreaceae</taxon>
        <taxon>Trichoderma</taxon>
    </lineage>
</organism>
<keyword evidence="5" id="KW-0418">Kinase</keyword>
<evidence type="ECO:0000256" key="1">
    <source>
        <dbReference type="ARBA" id="ARBA00022527"/>
    </source>
</evidence>
<dbReference type="PROSITE" id="PS50011">
    <property type="entry name" value="PROTEIN_KINASE_DOM"/>
    <property type="match status" value="1"/>
</dbReference>
<dbReference type="InterPro" id="IPR000719">
    <property type="entry name" value="Prot_kinase_dom"/>
</dbReference>
<dbReference type="SUPFAM" id="SSF56112">
    <property type="entry name" value="Protein kinase-like (PK-like)"/>
    <property type="match status" value="1"/>
</dbReference>
<protein>
    <submittedName>
        <fullName evidence="5">CAMK/RAD53 protein kinase</fullName>
    </submittedName>
</protein>
<proteinExistence type="predicted"/>
<comment type="caution">
    <text evidence="5">The sequence shown here is derived from an EMBL/GenBank/DDBJ whole genome shotgun (WGS) entry which is preliminary data.</text>
</comment>
<gene>
    <name evidence="5" type="ORF">THAR02_07786</name>
</gene>
<dbReference type="OMA" id="DQDVEIC"/>
<accession>A0A0F9X6B1</accession>
<keyword evidence="5" id="KW-0808">Transferase</keyword>